<dbReference type="RefSeq" id="WP_191698156.1">
    <property type="nucleotide sequence ID" value="NZ_JACSPZ010000001.1"/>
</dbReference>
<dbReference type="SUPFAM" id="SSF56601">
    <property type="entry name" value="beta-lactamase/transpeptidase-like"/>
    <property type="match status" value="1"/>
</dbReference>
<dbReference type="InterPro" id="IPR012338">
    <property type="entry name" value="Beta-lactam/transpept-like"/>
</dbReference>
<keyword evidence="1 3" id="KW-0378">Hydrolase</keyword>
<name>A0ABR8XTA0_9BACL</name>
<accession>A0ABR8XTA0</accession>
<dbReference type="Gene3D" id="3.40.710.10">
    <property type="entry name" value="DD-peptidase/beta-lactamase superfamily"/>
    <property type="match status" value="1"/>
</dbReference>
<proteinExistence type="predicted"/>
<dbReference type="InterPro" id="IPR050789">
    <property type="entry name" value="Diverse_Enzym_Activities"/>
</dbReference>
<sequence>MLHKIIQRGIDEQYYAGGICNIWEDGKDYETIALGWANKDREIPMDLTKLFDLASLTKLYTATLVLHHISNKRLSLDDRLGDFKIGPPVIGNVKVRELLLHTSGITSWYPFYNDNQYGKSFEMILNDIDVTKDSKRNEVTYSDLNFMLLRFICECIDARTFEQQIQFILNEIGDDDGGFLLNRPKSEFAATEYGNQIEHEMCKERGLTFSNWRSPEQPIVGHVNDGNAYYFFEGVSGHAGLFGSYKTVSKLGQLYIKGGGSLLDAELVEYLLELNENERTLGFSKSGLFMNGLGHTGFTGTMLYIEPKTKRVITFLANRLHVENPKDMYEIRNEVIHYVR</sequence>
<dbReference type="PANTHER" id="PTHR43283:SF11">
    <property type="entry name" value="BETA-LACTAMASE-RELATED DOMAIN-CONTAINING PROTEIN"/>
    <property type="match status" value="1"/>
</dbReference>
<organism evidence="3 4">
    <name type="scientific">Solibacillus faecavium</name>
    <dbReference type="NCBI Taxonomy" id="2762221"/>
    <lineage>
        <taxon>Bacteria</taxon>
        <taxon>Bacillati</taxon>
        <taxon>Bacillota</taxon>
        <taxon>Bacilli</taxon>
        <taxon>Bacillales</taxon>
        <taxon>Caryophanaceae</taxon>
        <taxon>Solibacillus</taxon>
    </lineage>
</organism>
<feature type="domain" description="Beta-lactamase-related" evidence="2">
    <location>
        <begin position="4"/>
        <end position="327"/>
    </location>
</feature>
<dbReference type="Pfam" id="PF00144">
    <property type="entry name" value="Beta-lactamase"/>
    <property type="match status" value="1"/>
</dbReference>
<comment type="caution">
    <text evidence="3">The sequence shown here is derived from an EMBL/GenBank/DDBJ whole genome shotgun (WGS) entry which is preliminary data.</text>
</comment>
<dbReference type="InterPro" id="IPR001466">
    <property type="entry name" value="Beta-lactam-related"/>
</dbReference>
<evidence type="ECO:0000259" key="2">
    <source>
        <dbReference type="Pfam" id="PF00144"/>
    </source>
</evidence>
<reference evidence="3 4" key="1">
    <citation type="submission" date="2020-08" db="EMBL/GenBank/DDBJ databases">
        <title>A Genomic Blueprint of the Chicken Gut Microbiome.</title>
        <authorList>
            <person name="Gilroy R."/>
            <person name="Ravi A."/>
            <person name="Getino M."/>
            <person name="Pursley I."/>
            <person name="Horton D.L."/>
            <person name="Alikhan N.-F."/>
            <person name="Baker D."/>
            <person name="Gharbi K."/>
            <person name="Hall N."/>
            <person name="Watson M."/>
            <person name="Adriaenssens E.M."/>
            <person name="Foster-Nyarko E."/>
            <person name="Jarju S."/>
            <person name="Secka A."/>
            <person name="Antonio M."/>
            <person name="Oren A."/>
            <person name="Chaudhuri R."/>
            <person name="La Ragione R.M."/>
            <person name="Hildebrand F."/>
            <person name="Pallen M.J."/>
        </authorList>
    </citation>
    <scope>NUCLEOTIDE SEQUENCE [LARGE SCALE GENOMIC DNA]</scope>
    <source>
        <strain evidence="3 4">A46</strain>
    </source>
</reference>
<dbReference type="Proteomes" id="UP000619101">
    <property type="component" value="Unassembled WGS sequence"/>
</dbReference>
<evidence type="ECO:0000256" key="1">
    <source>
        <dbReference type="ARBA" id="ARBA00022801"/>
    </source>
</evidence>
<dbReference type="EMBL" id="JACSPZ010000001">
    <property type="protein sequence ID" value="MBD8035164.1"/>
    <property type="molecule type" value="Genomic_DNA"/>
</dbReference>
<keyword evidence="4" id="KW-1185">Reference proteome</keyword>
<gene>
    <name evidence="3" type="ORF">H9635_00340</name>
</gene>
<protein>
    <submittedName>
        <fullName evidence="3">Serine hydrolase</fullName>
    </submittedName>
</protein>
<evidence type="ECO:0000313" key="3">
    <source>
        <dbReference type="EMBL" id="MBD8035164.1"/>
    </source>
</evidence>
<dbReference type="GO" id="GO:0016787">
    <property type="term" value="F:hydrolase activity"/>
    <property type="evidence" value="ECO:0007669"/>
    <property type="project" value="UniProtKB-KW"/>
</dbReference>
<dbReference type="PANTHER" id="PTHR43283">
    <property type="entry name" value="BETA-LACTAMASE-RELATED"/>
    <property type="match status" value="1"/>
</dbReference>
<evidence type="ECO:0000313" key="4">
    <source>
        <dbReference type="Proteomes" id="UP000619101"/>
    </source>
</evidence>